<evidence type="ECO:0000259" key="11">
    <source>
        <dbReference type="PROSITE" id="PS50966"/>
    </source>
</evidence>
<dbReference type="InterPro" id="IPR050281">
    <property type="entry name" value="Flavin_monoamine_oxidase"/>
</dbReference>
<dbReference type="InterPro" id="IPR036188">
    <property type="entry name" value="FAD/NAD-bd_sf"/>
</dbReference>
<evidence type="ECO:0000256" key="1">
    <source>
        <dbReference type="ARBA" id="ARBA00001974"/>
    </source>
</evidence>
<keyword evidence="6" id="KW-0862">Zinc</keyword>
<evidence type="ECO:0000313" key="13">
    <source>
        <dbReference type="Proteomes" id="UP001428341"/>
    </source>
</evidence>
<accession>A0AAP0LV91</accession>
<dbReference type="PANTHER" id="PTHR10742:SF313">
    <property type="entry name" value="AMINE OXIDASE"/>
    <property type="match status" value="1"/>
</dbReference>
<dbReference type="Proteomes" id="UP001428341">
    <property type="component" value="Unassembled WGS sequence"/>
</dbReference>
<evidence type="ECO:0000256" key="3">
    <source>
        <dbReference type="ARBA" id="ARBA00005995"/>
    </source>
</evidence>
<feature type="binding site" evidence="8">
    <location>
        <position position="695"/>
    </location>
    <ligand>
        <name>FAD</name>
        <dbReference type="ChEBI" id="CHEBI:57692"/>
    </ligand>
</feature>
<evidence type="ECO:0000256" key="9">
    <source>
        <dbReference type="PROSITE-ProRule" id="PRU00325"/>
    </source>
</evidence>
<evidence type="ECO:0000256" key="10">
    <source>
        <dbReference type="SAM" id="MobiDB-lite"/>
    </source>
</evidence>
<keyword evidence="7" id="KW-0560">Oxidoreductase</keyword>
<evidence type="ECO:0000256" key="8">
    <source>
        <dbReference type="PIRSR" id="PIRSR601613-1"/>
    </source>
</evidence>
<proteinExistence type="inferred from homology"/>
<dbReference type="Pfam" id="PF01593">
    <property type="entry name" value="Amino_oxidase"/>
    <property type="match status" value="1"/>
</dbReference>
<feature type="binding site" evidence="8">
    <location>
        <begin position="498"/>
        <end position="499"/>
    </location>
    <ligand>
        <name>FAD</name>
        <dbReference type="ChEBI" id="CHEBI:57692"/>
    </ligand>
</feature>
<dbReference type="PROSITE" id="PS50966">
    <property type="entry name" value="ZF_SWIM"/>
    <property type="match status" value="1"/>
</dbReference>
<dbReference type="PRINTS" id="PR00757">
    <property type="entry name" value="AMINEOXDASEF"/>
</dbReference>
<evidence type="ECO:0000313" key="12">
    <source>
        <dbReference type="EMBL" id="KAK9187516.1"/>
    </source>
</evidence>
<organism evidence="12 13">
    <name type="scientific">Citrus x changshan-huyou</name>
    <dbReference type="NCBI Taxonomy" id="2935761"/>
    <lineage>
        <taxon>Eukaryota</taxon>
        <taxon>Viridiplantae</taxon>
        <taxon>Streptophyta</taxon>
        <taxon>Embryophyta</taxon>
        <taxon>Tracheophyta</taxon>
        <taxon>Spermatophyta</taxon>
        <taxon>Magnoliopsida</taxon>
        <taxon>eudicotyledons</taxon>
        <taxon>Gunneridae</taxon>
        <taxon>Pentapetalae</taxon>
        <taxon>rosids</taxon>
        <taxon>malvids</taxon>
        <taxon>Sapindales</taxon>
        <taxon>Rutaceae</taxon>
        <taxon>Aurantioideae</taxon>
        <taxon>Citrus</taxon>
    </lineage>
</organism>
<dbReference type="GO" id="GO:0006598">
    <property type="term" value="P:polyamine catabolic process"/>
    <property type="evidence" value="ECO:0007669"/>
    <property type="project" value="UniProtKB-ARBA"/>
</dbReference>
<comment type="similarity">
    <text evidence="3">Belongs to the flavin monoamine oxidase family.</text>
</comment>
<dbReference type="SMART" id="SM00575">
    <property type="entry name" value="ZnF_PMZ"/>
    <property type="match status" value="1"/>
</dbReference>
<evidence type="ECO:0000256" key="5">
    <source>
        <dbReference type="ARBA" id="ARBA00022771"/>
    </source>
</evidence>
<comment type="pathway">
    <text evidence="2">Amine and polyamine degradation; spermine degradation.</text>
</comment>
<dbReference type="SUPFAM" id="SSF51905">
    <property type="entry name" value="FAD/NAD(P)-binding domain"/>
    <property type="match status" value="1"/>
</dbReference>
<feature type="region of interest" description="Disordered" evidence="10">
    <location>
        <begin position="441"/>
        <end position="466"/>
    </location>
</feature>
<evidence type="ECO:0000256" key="7">
    <source>
        <dbReference type="ARBA" id="ARBA00023002"/>
    </source>
</evidence>
<reference evidence="12 13" key="1">
    <citation type="submission" date="2024-05" db="EMBL/GenBank/DDBJ databases">
        <title>Haplotype-resolved chromosome-level genome assembly of Huyou (Citrus changshanensis).</title>
        <authorList>
            <person name="Miao C."/>
            <person name="Chen W."/>
            <person name="Wu Y."/>
            <person name="Wang L."/>
            <person name="Zhao S."/>
            <person name="Grierson D."/>
            <person name="Xu C."/>
            <person name="Chen K."/>
        </authorList>
    </citation>
    <scope>NUCLEOTIDE SEQUENCE [LARGE SCALE GENOMIC DNA]</scope>
    <source>
        <strain evidence="12">01-14</strain>
        <tissue evidence="12">Leaf</tissue>
    </source>
</reference>
<dbReference type="EMBL" id="JBCGBO010000007">
    <property type="protein sequence ID" value="KAK9187516.1"/>
    <property type="molecule type" value="Genomic_DNA"/>
</dbReference>
<evidence type="ECO:0000256" key="2">
    <source>
        <dbReference type="ARBA" id="ARBA00004723"/>
    </source>
</evidence>
<dbReference type="GO" id="GO:0008270">
    <property type="term" value="F:zinc ion binding"/>
    <property type="evidence" value="ECO:0007669"/>
    <property type="project" value="UniProtKB-KW"/>
</dbReference>
<dbReference type="Pfam" id="PF04434">
    <property type="entry name" value="SWIM"/>
    <property type="match status" value="1"/>
</dbReference>
<comment type="caution">
    <text evidence="12">The sequence shown here is derived from an EMBL/GenBank/DDBJ whole genome shotgun (WGS) entry which is preliminary data.</text>
</comment>
<keyword evidence="4" id="KW-0479">Metal-binding</keyword>
<keyword evidence="5 9" id="KW-0863">Zinc-finger</keyword>
<dbReference type="Gene3D" id="3.90.660.10">
    <property type="match status" value="1"/>
</dbReference>
<gene>
    <name evidence="12" type="ORF">WN944_018913</name>
</gene>
<dbReference type="InterPro" id="IPR002937">
    <property type="entry name" value="Amino_oxidase"/>
</dbReference>
<dbReference type="SUPFAM" id="SSF54373">
    <property type="entry name" value="FAD-linked reductases, C-terminal domain"/>
    <property type="match status" value="1"/>
</dbReference>
<dbReference type="AlphaFoldDB" id="A0AAP0LV91"/>
<keyword evidence="13" id="KW-1185">Reference proteome</keyword>
<sequence>MDHEDGYAILNQFKEEMERINSRNIVLLENNRHEYGEVERFKRMFVCWEQTSYAFKNHCRGLLVVDGWKINNPYNSVMLVAAALDGNNGILPIAFCEVEVEDLDPWVFFLKNINKALRLENGEGLCIIGDGDNGIDYAVEYFLPKAAYRQCCLKIFIEMVKRFSTAPVEHLFWSACRITSATSFNKYMDLIHHQSQECHDWLLQTDWSSWALFTIPKWVKCTCVTLSITDKLRNYLHQYLEMSIASRFVAIARLTAELFERRRMEVWNWYREKVTPTVREVIHDRTIDGQRFVLVEENGTRLKLTDTTSIIFDLNMEAQSCSCGLWQISGIPCAHACKGIQLSMGNVEEYVDNMMSVQNFCSMYAPGMMPLPEKHAWKWGACNKLLPPMIDSLKTISMKGSNETASCTACQCIENNYNSATNNLQVHMVLESTHLNTITHSAEENDSLRMKSTSSDGSISSRSPPPSDSVIIIGAGMAGIMAAKTLEEAGYKDYIILEADSRIGGRVHKGQVDGNTVEMGANWLFSGGPKSSPAHEIAKKIKLRTLYSDYGNLSSNIYKQGGGLYEKHVVESAFKVADARQEFGTNLSKILSSKKGRDDDISILGSQRLFKQVPKGPLDLAVDYFYNDFEEAEPTRISSLKNTFPRQLMEDFGEDSYFVADPRGFETVVHYIANQFLSHNNNKITDPRLQLKKTVRKINQSKNKVIITTEDGSVYHANYVIVTVSVGVLQSDLIGFVPRLPLWKKLAINNFDMAIYTKIFMKFPYKFWPTGPGTEFILYAHETRGYFTIWQHLENELPGENMIFVTVTDEESRRIEQQSEKKTKAEIMQVLKKMFGNGKQIPEPDTMLIPKWWSNRLYKGSYSNWPNGYTLHSYHDLQQPFGRIYFAGEHTNSTYLGYVDGAYFSGTFRSPSDSLYPLLGRAT</sequence>
<dbReference type="InterPro" id="IPR001613">
    <property type="entry name" value="Flavin_amine_oxidase"/>
</dbReference>
<protein>
    <recommendedName>
        <fullName evidence="11">SWIM-type domain-containing protein</fullName>
    </recommendedName>
</protein>
<comment type="cofactor">
    <cofactor evidence="1">
        <name>FAD</name>
        <dbReference type="ChEBI" id="CHEBI:57692"/>
    </cofactor>
</comment>
<dbReference type="InterPro" id="IPR006564">
    <property type="entry name" value="Znf_PMZ"/>
</dbReference>
<feature type="compositionally biased region" description="Low complexity" evidence="10">
    <location>
        <begin position="452"/>
        <end position="466"/>
    </location>
</feature>
<evidence type="ECO:0000256" key="6">
    <source>
        <dbReference type="ARBA" id="ARBA00022833"/>
    </source>
</evidence>
<dbReference type="Gene3D" id="3.50.50.60">
    <property type="entry name" value="FAD/NAD(P)-binding domain"/>
    <property type="match status" value="1"/>
</dbReference>
<evidence type="ECO:0000256" key="4">
    <source>
        <dbReference type="ARBA" id="ARBA00022723"/>
    </source>
</evidence>
<feature type="domain" description="SWIM-type" evidence="11">
    <location>
        <begin position="312"/>
        <end position="344"/>
    </location>
</feature>
<dbReference type="InterPro" id="IPR007527">
    <property type="entry name" value="Znf_SWIM"/>
</dbReference>
<dbReference type="PANTHER" id="PTHR10742">
    <property type="entry name" value="FLAVIN MONOAMINE OXIDASE"/>
    <property type="match status" value="1"/>
</dbReference>
<name>A0AAP0LV91_9ROSI</name>
<dbReference type="GO" id="GO:0046592">
    <property type="term" value="F:polyamine oxidase activity"/>
    <property type="evidence" value="ECO:0007669"/>
    <property type="project" value="UniProtKB-ARBA"/>
</dbReference>